<protein>
    <submittedName>
        <fullName evidence="3">PEP-CTERM sorting domain-containing protein</fullName>
    </submittedName>
</protein>
<reference evidence="3 4" key="1">
    <citation type="submission" date="2019-11" db="EMBL/GenBank/DDBJ databases">
        <title>Draft Genome Sequences of Six Type Strains of the Genus Massilia.</title>
        <authorList>
            <person name="Miess H."/>
            <person name="Frediansyah A."/>
            <person name="Goeker M."/>
            <person name="Gross H."/>
        </authorList>
    </citation>
    <scope>NUCLEOTIDE SEQUENCE [LARGE SCALE GENOMIC DNA]</scope>
    <source>
        <strain evidence="3 4">DSM 17513</strain>
    </source>
</reference>
<comment type="caution">
    <text evidence="3">The sequence shown here is derived from an EMBL/GenBank/DDBJ whole genome shotgun (WGS) entry which is preliminary data.</text>
</comment>
<dbReference type="OrthoDB" id="9851749at2"/>
<feature type="domain" description="Ice-binding protein C-terminal" evidence="2">
    <location>
        <begin position="206"/>
        <end position="228"/>
    </location>
</feature>
<keyword evidence="1" id="KW-0732">Signal</keyword>
<dbReference type="EMBL" id="WNWM01000002">
    <property type="protein sequence ID" value="MUI16026.1"/>
    <property type="molecule type" value="Genomic_DNA"/>
</dbReference>
<feature type="signal peptide" evidence="1">
    <location>
        <begin position="1"/>
        <end position="19"/>
    </location>
</feature>
<keyword evidence="4" id="KW-1185">Reference proteome</keyword>
<organism evidence="3 4">
    <name type="scientific">Pseudoduganella dura</name>
    <dbReference type="NCBI Taxonomy" id="321982"/>
    <lineage>
        <taxon>Bacteria</taxon>
        <taxon>Pseudomonadati</taxon>
        <taxon>Pseudomonadota</taxon>
        <taxon>Betaproteobacteria</taxon>
        <taxon>Burkholderiales</taxon>
        <taxon>Oxalobacteraceae</taxon>
        <taxon>Telluria group</taxon>
        <taxon>Pseudoduganella</taxon>
    </lineage>
</organism>
<evidence type="ECO:0000313" key="4">
    <source>
        <dbReference type="Proteomes" id="UP000431684"/>
    </source>
</evidence>
<sequence length="233" mass="24139">MRILPALLLAAVAATPAQAAIVKYEFTATVATVAAWPSGTANGGFVDSSSIAGPIISLGDTWTGTLFYETDRQLTPWPLQQPPGGSFLGYAGYAASTIVDAQTGLSFHSNPVDFNPPHMSVHDMPVGGTDFIVINTYASGANLESGSFMFTDGDGSVFSSAVPPPGLDLADFLYATVHYGFTDANGDLLSVDARITSLASTDLPPPVPEPSTYAMLGLGLAALAMTRRSGSRT</sequence>
<dbReference type="AlphaFoldDB" id="A0A6I3XKD1"/>
<evidence type="ECO:0000313" key="3">
    <source>
        <dbReference type="EMBL" id="MUI16026.1"/>
    </source>
</evidence>
<evidence type="ECO:0000256" key="1">
    <source>
        <dbReference type="SAM" id="SignalP"/>
    </source>
</evidence>
<dbReference type="Proteomes" id="UP000431684">
    <property type="component" value="Unassembled WGS sequence"/>
</dbReference>
<dbReference type="NCBIfam" id="TIGR02595">
    <property type="entry name" value="PEP_CTERM"/>
    <property type="match status" value="1"/>
</dbReference>
<dbReference type="Pfam" id="PF07589">
    <property type="entry name" value="PEP-CTERM"/>
    <property type="match status" value="1"/>
</dbReference>
<gene>
    <name evidence="3" type="ORF">GJV26_26715</name>
</gene>
<dbReference type="RefSeq" id="WP_155711640.1">
    <property type="nucleotide sequence ID" value="NZ_BMWU01000061.1"/>
</dbReference>
<proteinExistence type="predicted"/>
<feature type="chain" id="PRO_5026038006" evidence="1">
    <location>
        <begin position="20"/>
        <end position="233"/>
    </location>
</feature>
<evidence type="ECO:0000259" key="2">
    <source>
        <dbReference type="Pfam" id="PF07589"/>
    </source>
</evidence>
<dbReference type="InterPro" id="IPR013424">
    <property type="entry name" value="Ice-binding_C"/>
</dbReference>
<accession>A0A6I3XKD1</accession>
<name>A0A6I3XKD1_9BURK</name>